<evidence type="ECO:0000256" key="5">
    <source>
        <dbReference type="ARBA" id="ARBA00022692"/>
    </source>
</evidence>
<dbReference type="RefSeq" id="WP_011811079.1">
    <property type="nucleotide sequence ID" value="NC_008786.1"/>
</dbReference>
<feature type="transmembrane region" description="Helical" evidence="8">
    <location>
        <begin position="203"/>
        <end position="226"/>
    </location>
</feature>
<evidence type="ECO:0000256" key="7">
    <source>
        <dbReference type="ARBA" id="ARBA00023136"/>
    </source>
</evidence>
<dbReference type="GO" id="GO:0030395">
    <property type="term" value="F:lactose binding"/>
    <property type="evidence" value="ECO:0007669"/>
    <property type="project" value="TreeGrafter"/>
</dbReference>
<dbReference type="SUPFAM" id="SSF103473">
    <property type="entry name" value="MFS general substrate transporter"/>
    <property type="match status" value="1"/>
</dbReference>
<evidence type="ECO:0000259" key="9">
    <source>
        <dbReference type="Pfam" id="PF12832"/>
    </source>
</evidence>
<feature type="transmembrane region" description="Helical" evidence="8">
    <location>
        <begin position="362"/>
        <end position="383"/>
    </location>
</feature>
<evidence type="ECO:0000256" key="1">
    <source>
        <dbReference type="ARBA" id="ARBA00004429"/>
    </source>
</evidence>
<dbReference type="InterPro" id="IPR036259">
    <property type="entry name" value="MFS_trans_sf"/>
</dbReference>
<reference evidence="11" key="1">
    <citation type="submission" date="2006-12" db="EMBL/GenBank/DDBJ databases">
        <title>Complete sequence of chromosome 1 of Verminephrobacter eiseniae EF01-2.</title>
        <authorList>
            <person name="Copeland A."/>
            <person name="Lucas S."/>
            <person name="Lapidus A."/>
            <person name="Barry K."/>
            <person name="Detter J.C."/>
            <person name="Glavina del Rio T."/>
            <person name="Dalin E."/>
            <person name="Tice H."/>
            <person name="Pitluck S."/>
            <person name="Chertkov O."/>
            <person name="Brettin T."/>
            <person name="Bruce D."/>
            <person name="Han C."/>
            <person name="Tapia R."/>
            <person name="Gilna P."/>
            <person name="Schmutz J."/>
            <person name="Larimer F."/>
            <person name="Land M."/>
            <person name="Hauser L."/>
            <person name="Kyrpides N."/>
            <person name="Kim E."/>
            <person name="Stahl D."/>
            <person name="Richardson P."/>
        </authorList>
    </citation>
    <scope>NUCLEOTIDE SEQUENCE [LARGE SCALE GENOMIC DNA]</scope>
    <source>
        <strain evidence="11">EF01-2</strain>
    </source>
</reference>
<keyword evidence="2" id="KW-0813">Transport</keyword>
<keyword evidence="3" id="KW-1003">Cell membrane</keyword>
<feature type="transmembrane region" description="Helical" evidence="8">
    <location>
        <begin position="161"/>
        <end position="182"/>
    </location>
</feature>
<feature type="transmembrane region" description="Helical" evidence="8">
    <location>
        <begin position="41"/>
        <end position="63"/>
    </location>
</feature>
<dbReference type="InterPro" id="IPR024989">
    <property type="entry name" value="MFS_assoc_dom"/>
</dbReference>
<dbReference type="Proteomes" id="UP000000374">
    <property type="component" value="Chromosome"/>
</dbReference>
<comment type="subcellular location">
    <subcellularLocation>
        <location evidence="1">Cell inner membrane</location>
        <topology evidence="1">Multi-pass membrane protein</topology>
    </subcellularLocation>
</comment>
<organism evidence="10 11">
    <name type="scientific">Verminephrobacter eiseniae (strain EF01-2)</name>
    <dbReference type="NCBI Taxonomy" id="391735"/>
    <lineage>
        <taxon>Bacteria</taxon>
        <taxon>Pseudomonadati</taxon>
        <taxon>Pseudomonadota</taxon>
        <taxon>Betaproteobacteria</taxon>
        <taxon>Burkholderiales</taxon>
        <taxon>Comamonadaceae</taxon>
        <taxon>Verminephrobacter</taxon>
    </lineage>
</organism>
<keyword evidence="6 8" id="KW-1133">Transmembrane helix</keyword>
<evidence type="ECO:0000313" key="11">
    <source>
        <dbReference type="Proteomes" id="UP000000374"/>
    </source>
</evidence>
<dbReference type="AlphaFoldDB" id="A1WN80"/>
<evidence type="ECO:0000256" key="4">
    <source>
        <dbReference type="ARBA" id="ARBA00022519"/>
    </source>
</evidence>
<name>A1WN80_VEREI</name>
<keyword evidence="7 8" id="KW-0472">Membrane</keyword>
<feature type="transmembrane region" description="Helical" evidence="8">
    <location>
        <begin position="70"/>
        <end position="87"/>
    </location>
</feature>
<dbReference type="HOGENOM" id="CLU_698178_0_0_4"/>
<keyword evidence="5 8" id="KW-0812">Transmembrane</keyword>
<dbReference type="PANTHER" id="PTHR23522:SF10">
    <property type="entry name" value="3-PHENYLPROPIONIC ACID TRANSPORTER-RELATED"/>
    <property type="match status" value="1"/>
</dbReference>
<dbReference type="Pfam" id="PF12832">
    <property type="entry name" value="MFS_1_like"/>
    <property type="match status" value="1"/>
</dbReference>
<evidence type="ECO:0000256" key="8">
    <source>
        <dbReference type="SAM" id="Phobius"/>
    </source>
</evidence>
<dbReference type="GO" id="GO:0015528">
    <property type="term" value="F:lactose:proton symporter activity"/>
    <property type="evidence" value="ECO:0007669"/>
    <property type="project" value="TreeGrafter"/>
</dbReference>
<evidence type="ECO:0000313" key="10">
    <source>
        <dbReference type="EMBL" id="ABM59087.1"/>
    </source>
</evidence>
<evidence type="ECO:0000256" key="6">
    <source>
        <dbReference type="ARBA" id="ARBA00022989"/>
    </source>
</evidence>
<dbReference type="GeneID" id="76461796"/>
<feature type="transmembrane region" description="Helical" evidence="8">
    <location>
        <begin position="238"/>
        <end position="259"/>
    </location>
</feature>
<sequence>MTARANVPLAASYVGFFLPAGVLLSYLPPFLAGKGLQAAEVGLIFSAVFAVKLVMGPALAWWADQAQRQQLLLALVAWASVACGILLAMSERFGVVLASVICIAVCRNYFQCMLEALATRVKNAGGAPRYGLMRGIGSASVCLGVVLYGGLWSATAGYQQVVLPLMILASGFVLIVCLRAVGAASAAAAAPPAPAIAADPGRVRAVSALLLLAGATLLIGANGVFYSTATLLMAQRGVSPAGIALLWCAAFGIEALGFAAFDRLRAWCGTAWFFSVAVMLALARWLLFAQSGELAWMAVAFALHVASFSWLHAFCANWVRDASPTKFAVTAQAVYTACAHGIGIAAAAYAASLLLPSLGSGVYWIAAVMTLAGALTLGLRAALAAAPDVMNLRTS</sequence>
<accession>A1WN80</accession>
<gene>
    <name evidence="10" type="ordered locus">Veis_3362</name>
</gene>
<feature type="transmembrane region" description="Helical" evidence="8">
    <location>
        <begin position="7"/>
        <end position="29"/>
    </location>
</feature>
<dbReference type="GO" id="GO:0005886">
    <property type="term" value="C:plasma membrane"/>
    <property type="evidence" value="ECO:0007669"/>
    <property type="project" value="UniProtKB-SubCell"/>
</dbReference>
<proteinExistence type="predicted"/>
<feature type="transmembrane region" description="Helical" evidence="8">
    <location>
        <begin position="294"/>
        <end position="315"/>
    </location>
</feature>
<evidence type="ECO:0000256" key="2">
    <source>
        <dbReference type="ARBA" id="ARBA00022448"/>
    </source>
</evidence>
<dbReference type="Gene3D" id="1.20.1250.20">
    <property type="entry name" value="MFS general substrate transporter like domains"/>
    <property type="match status" value="2"/>
</dbReference>
<dbReference type="PANTHER" id="PTHR23522">
    <property type="entry name" value="BLL5896 PROTEIN"/>
    <property type="match status" value="1"/>
</dbReference>
<dbReference type="EMBL" id="CP000542">
    <property type="protein sequence ID" value="ABM59087.1"/>
    <property type="molecule type" value="Genomic_DNA"/>
</dbReference>
<feature type="transmembrane region" description="Helical" evidence="8">
    <location>
        <begin position="93"/>
        <end position="110"/>
    </location>
</feature>
<feature type="transmembrane region" description="Helical" evidence="8">
    <location>
        <begin position="131"/>
        <end position="155"/>
    </location>
</feature>
<protein>
    <recommendedName>
        <fullName evidence="9">Major facilitator superfamily associated domain-containing protein</fullName>
    </recommendedName>
</protein>
<dbReference type="KEGG" id="vei:Veis_3362"/>
<feature type="transmembrane region" description="Helical" evidence="8">
    <location>
        <begin position="266"/>
        <end position="288"/>
    </location>
</feature>
<feature type="transmembrane region" description="Helical" evidence="8">
    <location>
        <begin position="327"/>
        <end position="350"/>
    </location>
</feature>
<dbReference type="STRING" id="391735.Veis_3362"/>
<feature type="domain" description="Major facilitator superfamily associated" evidence="9">
    <location>
        <begin position="9"/>
        <end position="350"/>
    </location>
</feature>
<keyword evidence="4" id="KW-0997">Cell inner membrane</keyword>
<evidence type="ECO:0000256" key="3">
    <source>
        <dbReference type="ARBA" id="ARBA00022475"/>
    </source>
</evidence>
<dbReference type="OrthoDB" id="9150135at2"/>
<dbReference type="eggNOG" id="COG2814">
    <property type="taxonomic scope" value="Bacteria"/>
</dbReference>
<keyword evidence="11" id="KW-1185">Reference proteome</keyword>